<dbReference type="InterPro" id="IPR037019">
    <property type="entry name" value="Glyco_hydro_7_sf"/>
</dbReference>
<evidence type="ECO:0000256" key="7">
    <source>
        <dbReference type="ARBA" id="ARBA00023295"/>
    </source>
</evidence>
<dbReference type="PANTHER" id="PTHR33753:SF2">
    <property type="entry name" value="GLYCOSIDE HYDROLASE FAMILY 7 PROTEIN"/>
    <property type="match status" value="1"/>
</dbReference>
<dbReference type="SUPFAM" id="SSF49899">
    <property type="entry name" value="Concanavalin A-like lectins/glucanases"/>
    <property type="match status" value="1"/>
</dbReference>
<protein>
    <recommendedName>
        <fullName evidence="9">Glucanase</fullName>
        <ecNumber evidence="9">3.2.1.-</ecNumber>
    </recommendedName>
</protein>
<reference evidence="10 11" key="1">
    <citation type="submission" date="2015-07" db="EMBL/GenBank/DDBJ databases">
        <title>Comparative genomics of the Sigatoka disease complex on banana suggests a link between parallel evolutionary changes in Pseudocercospora fijiensis and Pseudocercospora eumusae and increased virulence on the banana host.</title>
        <authorList>
            <person name="Chang T.-C."/>
            <person name="Salvucci A."/>
            <person name="Crous P.W."/>
            <person name="Stergiopoulos I."/>
        </authorList>
    </citation>
    <scope>NUCLEOTIDE SEQUENCE [LARGE SCALE GENOMIC DNA]</scope>
    <source>
        <strain evidence="10 11">CBS 114824</strain>
    </source>
</reference>
<dbReference type="AlphaFoldDB" id="A0A139HUU2"/>
<sequence length="484" mass="50640">MSKSACLPVCALGQSSCAIHSFQNFLSLPSTMSSTTILSFVFALGVSAQQVGTNTAETHPSLPISECTASGCSTLDTSITLDANWRWTHTVEGSTNCYTGNEWDTSICTSPAVCAQSCAIDGADYSSTYGITTPENGSLSLTFVTGANVGSRNYLLDASGEAYKIFNLKNQEFTFDVDVSNLPCGLNGALYFVEMSADGGMAAHENNKAGAKYGTGYCDSQCPQDVKFINGEANIVDWTPSTGDANSGTGSTGACCAEMDIWEANSVAAAFTPHPCKGTGLTACNSTETCGSGDSRYDGICDKDGCDFNSYRMGNESFYGEGSIVDTTSTFTVVTQFITDDGTDDGTLSEIRRIYVQGGKVIQNSVSDVSGVDTTNSITEGFCKQQKTAFGDTDSFDARGGLAAMGDAFERGMVLVLSIWDDYAASMLWLDSTYPADGTGPGVKRGTCDAASGAPETVEGSHPDASVTFSNIKYGALNSTFSSA</sequence>
<dbReference type="InterPro" id="IPR001722">
    <property type="entry name" value="Glyco_hydro_7"/>
</dbReference>
<proteinExistence type="inferred from homology"/>
<evidence type="ECO:0000256" key="4">
    <source>
        <dbReference type="ARBA" id="ARBA00022801"/>
    </source>
</evidence>
<evidence type="ECO:0000256" key="5">
    <source>
        <dbReference type="ARBA" id="ARBA00023001"/>
    </source>
</evidence>
<dbReference type="InterPro" id="IPR013320">
    <property type="entry name" value="ConA-like_dom_sf"/>
</dbReference>
<evidence type="ECO:0000256" key="1">
    <source>
        <dbReference type="ARBA" id="ARBA00001641"/>
    </source>
</evidence>
<dbReference type="STRING" id="321146.A0A139HUU2"/>
<dbReference type="CDD" id="cd07999">
    <property type="entry name" value="GH7_CBH_EG"/>
    <property type="match status" value="1"/>
</dbReference>
<dbReference type="Gene3D" id="2.70.100.10">
    <property type="entry name" value="Glycoside hydrolase, family 7, domain"/>
    <property type="match status" value="1"/>
</dbReference>
<keyword evidence="6" id="KW-0119">Carbohydrate metabolism</keyword>
<keyword evidence="11" id="KW-1185">Reference proteome</keyword>
<evidence type="ECO:0000256" key="8">
    <source>
        <dbReference type="ARBA" id="ARBA00023326"/>
    </source>
</evidence>
<keyword evidence="4 9" id="KW-0378">Hydrolase</keyword>
<dbReference type="GO" id="GO:0030245">
    <property type="term" value="P:cellulose catabolic process"/>
    <property type="evidence" value="ECO:0007669"/>
    <property type="project" value="UniProtKB-KW"/>
</dbReference>
<name>A0A139HUU2_9PEZI</name>
<dbReference type="EC" id="3.2.1.-" evidence="9"/>
<keyword evidence="3" id="KW-0732">Signal</keyword>
<keyword evidence="7 9" id="KW-0326">Glycosidase</keyword>
<dbReference type="Pfam" id="PF00840">
    <property type="entry name" value="Glyco_hydro_7"/>
    <property type="match status" value="1"/>
</dbReference>
<dbReference type="PRINTS" id="PR00734">
    <property type="entry name" value="GLHYDRLASE7"/>
</dbReference>
<comment type="caution">
    <text evidence="10">The sequence shown here is derived from an EMBL/GenBank/DDBJ whole genome shotgun (WGS) entry which is preliminary data.</text>
</comment>
<evidence type="ECO:0000256" key="2">
    <source>
        <dbReference type="ARBA" id="ARBA00006044"/>
    </source>
</evidence>
<keyword evidence="8 9" id="KW-0624">Polysaccharide degradation</keyword>
<dbReference type="OrthoDB" id="412382at2759"/>
<dbReference type="GO" id="GO:0016162">
    <property type="term" value="F:cellulose 1,4-beta-cellobiosidase activity"/>
    <property type="evidence" value="ECO:0007669"/>
    <property type="project" value="UniProtKB-EC"/>
</dbReference>
<dbReference type="FunFam" id="2.70.100.10:FF:000001">
    <property type="entry name" value="Glucanase"/>
    <property type="match status" value="1"/>
</dbReference>
<dbReference type="PANTHER" id="PTHR33753">
    <property type="entry name" value="1,4-BETA-D-GLUCAN CELLOBIOHYDROLASE B"/>
    <property type="match status" value="1"/>
</dbReference>
<comment type="catalytic activity">
    <reaction evidence="1">
        <text>Hydrolysis of (1-&gt;4)-beta-D-glucosidic linkages in cellulose and cellotetraose, releasing cellobiose from the non-reducing ends of the chains.</text>
        <dbReference type="EC" id="3.2.1.91"/>
    </reaction>
</comment>
<organism evidence="10 11">
    <name type="scientific">Pseudocercospora eumusae</name>
    <dbReference type="NCBI Taxonomy" id="321146"/>
    <lineage>
        <taxon>Eukaryota</taxon>
        <taxon>Fungi</taxon>
        <taxon>Dikarya</taxon>
        <taxon>Ascomycota</taxon>
        <taxon>Pezizomycotina</taxon>
        <taxon>Dothideomycetes</taxon>
        <taxon>Dothideomycetidae</taxon>
        <taxon>Mycosphaerellales</taxon>
        <taxon>Mycosphaerellaceae</taxon>
        <taxon>Pseudocercospora</taxon>
    </lineage>
</organism>
<comment type="similarity">
    <text evidence="2 9">Belongs to the glycosyl hydrolase 7 (cellulase C) family.</text>
</comment>
<evidence type="ECO:0000256" key="6">
    <source>
        <dbReference type="ARBA" id="ARBA00023277"/>
    </source>
</evidence>
<dbReference type="EMBL" id="LFZN01000007">
    <property type="protein sequence ID" value="KXT06251.1"/>
    <property type="molecule type" value="Genomic_DNA"/>
</dbReference>
<evidence type="ECO:0000256" key="9">
    <source>
        <dbReference type="RuleBase" id="RU361164"/>
    </source>
</evidence>
<evidence type="ECO:0000313" key="11">
    <source>
        <dbReference type="Proteomes" id="UP000070133"/>
    </source>
</evidence>
<dbReference type="Proteomes" id="UP000070133">
    <property type="component" value="Unassembled WGS sequence"/>
</dbReference>
<accession>A0A139HUU2</accession>
<keyword evidence="5 9" id="KW-0136">Cellulose degradation</keyword>
<evidence type="ECO:0000256" key="3">
    <source>
        <dbReference type="ARBA" id="ARBA00022729"/>
    </source>
</evidence>
<evidence type="ECO:0000313" key="10">
    <source>
        <dbReference type="EMBL" id="KXT06251.1"/>
    </source>
</evidence>
<gene>
    <name evidence="10" type="ORF">AC578_9165</name>
</gene>